<dbReference type="AlphaFoldDB" id="A0A9Q9MPX7"/>
<name>A0A9Q9MPX7_9ACTN</name>
<evidence type="ECO:0000256" key="1">
    <source>
        <dbReference type="ARBA" id="ARBA00004141"/>
    </source>
</evidence>
<evidence type="ECO:0000313" key="11">
    <source>
        <dbReference type="Proteomes" id="UP001058003"/>
    </source>
</evidence>
<accession>A0A9Q9MPX7</accession>
<feature type="transmembrane region" description="Helical" evidence="8">
    <location>
        <begin position="463"/>
        <end position="482"/>
    </location>
</feature>
<dbReference type="GO" id="GO:0005886">
    <property type="term" value="C:plasma membrane"/>
    <property type="evidence" value="ECO:0007669"/>
    <property type="project" value="TreeGrafter"/>
</dbReference>
<evidence type="ECO:0000256" key="8">
    <source>
        <dbReference type="SAM" id="Phobius"/>
    </source>
</evidence>
<dbReference type="Proteomes" id="UP001058003">
    <property type="component" value="Chromosome"/>
</dbReference>
<comment type="subcellular location">
    <subcellularLocation>
        <location evidence="1">Membrane</location>
        <topology evidence="1">Multi-pass membrane protein</topology>
    </subcellularLocation>
</comment>
<protein>
    <submittedName>
        <fullName evidence="10">Glycosyltransferase</fullName>
        <ecNumber evidence="10">2.4.-.-</ecNumber>
    </submittedName>
</protein>
<dbReference type="PANTHER" id="PTHR43867:SF2">
    <property type="entry name" value="CELLULOSE SYNTHASE CATALYTIC SUBUNIT A [UDP-FORMING]"/>
    <property type="match status" value="1"/>
</dbReference>
<dbReference type="Pfam" id="PF13632">
    <property type="entry name" value="Glyco_trans_2_3"/>
    <property type="match status" value="1"/>
</dbReference>
<evidence type="ECO:0000256" key="3">
    <source>
        <dbReference type="ARBA" id="ARBA00022679"/>
    </source>
</evidence>
<keyword evidence="3 10" id="KW-0808">Transferase</keyword>
<dbReference type="EMBL" id="CP073767">
    <property type="protein sequence ID" value="UWZ57027.1"/>
    <property type="molecule type" value="Genomic_DNA"/>
</dbReference>
<gene>
    <name evidence="10" type="ORF">Daura_13165</name>
</gene>
<feature type="transmembrane region" description="Helical" evidence="8">
    <location>
        <begin position="502"/>
        <end position="520"/>
    </location>
</feature>
<feature type="transmembrane region" description="Helical" evidence="8">
    <location>
        <begin position="569"/>
        <end position="589"/>
    </location>
</feature>
<reference evidence="10" key="1">
    <citation type="submission" date="2021-04" db="EMBL/GenBank/DDBJ databases">
        <title>Dactylosporangium aurantiacum NRRL B-8018 full assembly.</title>
        <authorList>
            <person name="Hartkoorn R.C."/>
            <person name="Beaudoing E."/>
            <person name="Hot D."/>
        </authorList>
    </citation>
    <scope>NUCLEOTIDE SEQUENCE</scope>
    <source>
        <strain evidence="10">NRRL B-8018</strain>
    </source>
</reference>
<dbReference type="SUPFAM" id="SSF53448">
    <property type="entry name" value="Nucleotide-diphospho-sugar transferases"/>
    <property type="match status" value="1"/>
</dbReference>
<dbReference type="InterPro" id="IPR029044">
    <property type="entry name" value="Nucleotide-diphossugar_trans"/>
</dbReference>
<dbReference type="InterPro" id="IPR050321">
    <property type="entry name" value="Glycosyltr_2/OpgH_subfam"/>
</dbReference>
<evidence type="ECO:0000313" key="10">
    <source>
        <dbReference type="EMBL" id="UWZ57027.1"/>
    </source>
</evidence>
<feature type="region of interest" description="Disordered" evidence="7">
    <location>
        <begin position="651"/>
        <end position="682"/>
    </location>
</feature>
<keyword evidence="2 10" id="KW-0328">Glycosyltransferase</keyword>
<dbReference type="EC" id="2.4.-.-" evidence="10"/>
<dbReference type="InterPro" id="IPR001173">
    <property type="entry name" value="Glyco_trans_2-like"/>
</dbReference>
<keyword evidence="6 8" id="KW-0472">Membrane</keyword>
<evidence type="ECO:0000256" key="2">
    <source>
        <dbReference type="ARBA" id="ARBA00022676"/>
    </source>
</evidence>
<organism evidence="10 11">
    <name type="scientific">Dactylosporangium aurantiacum</name>
    <dbReference type="NCBI Taxonomy" id="35754"/>
    <lineage>
        <taxon>Bacteria</taxon>
        <taxon>Bacillati</taxon>
        <taxon>Actinomycetota</taxon>
        <taxon>Actinomycetes</taxon>
        <taxon>Micromonosporales</taxon>
        <taxon>Micromonosporaceae</taxon>
        <taxon>Dactylosporangium</taxon>
    </lineage>
</organism>
<evidence type="ECO:0000256" key="4">
    <source>
        <dbReference type="ARBA" id="ARBA00022692"/>
    </source>
</evidence>
<feature type="domain" description="Glycosyltransferase 2-like" evidence="9">
    <location>
        <begin position="257"/>
        <end position="514"/>
    </location>
</feature>
<evidence type="ECO:0000256" key="5">
    <source>
        <dbReference type="ARBA" id="ARBA00022989"/>
    </source>
</evidence>
<sequence>MLCASVQATGEGGRHVADEHAATVRTTPAEKRALARRLRDADTHRAYAACNTLTGPLTTPAGPHLPVVYRSTARPAQRFMLSALISLNLLTAIVFIGWLALPRHIPGVASGVLDWHVVVARVAFCFVLLVELVRLLQNLAVWVFAWKAADPVPMVPEPGLRIAMLTTIVPAKEPLDVVERSLKAMQKVRYPGQVDIWILDEGNDPRVKAMAKKLGVQHFSRRGRPEFNQPDGPFRAKTKAGNHNAWRFTHEHVYDVVAQMDPDHVPLPSFLERTVGYFRDPDVAFVVAPQVYGNMYGGWVVHGASVQQYLFSGLIERGANGLGAPLLIGTNHLYRPLAWALIDGYQDSIIEDHLTSMVVMGATNPLTDRRWKGVYTPDVIAVGEGPTTWTDYFNQQKRWAYGVWEILLRARPFLRRLSASQRLCYGLVQSYYPSVALSAVSGTVATAAYLGFGIGAVRVEWQLWLLLWSASMGSWALLWLWLRRFNLAEHERRELGVHGMLLALFAVPVYVAAGVAALLRRPLAYAVTAKGRLASADGPRAFRLHAVWAGLSAALLGGSWWLGHHSDALRFWSALSVVAGISPPLIAWVTRLRNRRITEQEADLTQQTGPLVMTVRGKAAVVRESITSTSTIRLSDLPHVPGLDIVVPGARPAAPATSPAGPAVSPAGPAVSPAGSSSKEPV</sequence>
<dbReference type="KEGG" id="daur:Daura_13165"/>
<dbReference type="PANTHER" id="PTHR43867">
    <property type="entry name" value="CELLULOSE SYNTHASE CATALYTIC SUBUNIT A [UDP-FORMING]"/>
    <property type="match status" value="1"/>
</dbReference>
<feature type="transmembrane region" description="Helical" evidence="8">
    <location>
        <begin position="541"/>
        <end position="563"/>
    </location>
</feature>
<dbReference type="Gene3D" id="3.90.550.10">
    <property type="entry name" value="Spore Coat Polysaccharide Biosynthesis Protein SpsA, Chain A"/>
    <property type="match status" value="1"/>
</dbReference>
<evidence type="ECO:0000256" key="7">
    <source>
        <dbReference type="SAM" id="MobiDB-lite"/>
    </source>
</evidence>
<keyword evidence="4 8" id="KW-0812">Transmembrane</keyword>
<keyword evidence="11" id="KW-1185">Reference proteome</keyword>
<evidence type="ECO:0000256" key="6">
    <source>
        <dbReference type="ARBA" id="ARBA00023136"/>
    </source>
</evidence>
<evidence type="ECO:0000259" key="9">
    <source>
        <dbReference type="Pfam" id="PF13632"/>
    </source>
</evidence>
<proteinExistence type="predicted"/>
<feature type="transmembrane region" description="Helical" evidence="8">
    <location>
        <begin position="79"/>
        <end position="101"/>
    </location>
</feature>
<keyword evidence="5 8" id="KW-1133">Transmembrane helix</keyword>
<dbReference type="GO" id="GO:0016758">
    <property type="term" value="F:hexosyltransferase activity"/>
    <property type="evidence" value="ECO:0007669"/>
    <property type="project" value="TreeGrafter"/>
</dbReference>